<comment type="caution">
    <text evidence="1">The sequence shown here is derived from an EMBL/GenBank/DDBJ whole genome shotgun (WGS) entry which is preliminary data.</text>
</comment>
<protein>
    <recommendedName>
        <fullName evidence="3">DUF3568 domain-containing protein</fullName>
    </recommendedName>
</protein>
<dbReference type="EMBL" id="PCWA01000075">
    <property type="protein sequence ID" value="PIQ89069.1"/>
    <property type="molecule type" value="Genomic_DNA"/>
</dbReference>
<evidence type="ECO:0000313" key="2">
    <source>
        <dbReference type="Proteomes" id="UP000229641"/>
    </source>
</evidence>
<dbReference type="Proteomes" id="UP000229641">
    <property type="component" value="Unassembled WGS sequence"/>
</dbReference>
<sequence length="116" mass="12990">MIFFSFNLSGCVWFLVGASAAGGYAVSRDTIAGEIDAEYNDVWLAAKNVSQIMGIIKEEDRAKGFLDLNVDKSHVVINIDRLTPETLRLKIKARKYLMPNIGLAQKLFIKINQQIE</sequence>
<reference evidence="1 2" key="1">
    <citation type="submission" date="2017-09" db="EMBL/GenBank/DDBJ databases">
        <title>Depth-based differentiation of microbial function through sediment-hosted aquifers and enrichment of novel symbionts in the deep terrestrial subsurface.</title>
        <authorList>
            <person name="Probst A.J."/>
            <person name="Ladd B."/>
            <person name="Jarett J.K."/>
            <person name="Geller-Mcgrath D.E."/>
            <person name="Sieber C.M."/>
            <person name="Emerson J.B."/>
            <person name="Anantharaman K."/>
            <person name="Thomas B.C."/>
            <person name="Malmstrom R."/>
            <person name="Stieglmeier M."/>
            <person name="Klingl A."/>
            <person name="Woyke T."/>
            <person name="Ryan C.M."/>
            <person name="Banfield J.F."/>
        </authorList>
    </citation>
    <scope>NUCLEOTIDE SEQUENCE [LARGE SCALE GENOMIC DNA]</scope>
    <source>
        <strain evidence="1">CG11_big_fil_rev_8_21_14_0_20_42_13</strain>
    </source>
</reference>
<dbReference type="AlphaFoldDB" id="A0A2H0LXB9"/>
<gene>
    <name evidence="1" type="ORF">COV72_05365</name>
</gene>
<evidence type="ECO:0008006" key="3">
    <source>
        <dbReference type="Google" id="ProtNLM"/>
    </source>
</evidence>
<proteinExistence type="predicted"/>
<accession>A0A2H0LXB9</accession>
<organism evidence="1 2">
    <name type="scientific">Candidatus Ghiorseimicrobium undicola</name>
    <dbReference type="NCBI Taxonomy" id="1974746"/>
    <lineage>
        <taxon>Bacteria</taxon>
        <taxon>Pseudomonadati</taxon>
        <taxon>Candidatus Omnitrophota</taxon>
        <taxon>Candidatus Ghiorseimicrobium</taxon>
    </lineage>
</organism>
<evidence type="ECO:0000313" key="1">
    <source>
        <dbReference type="EMBL" id="PIQ89069.1"/>
    </source>
</evidence>
<name>A0A2H0LXB9_9BACT</name>